<dbReference type="Pfam" id="PF12689">
    <property type="entry name" value="Acid_PPase"/>
    <property type="match status" value="1"/>
</dbReference>
<dbReference type="Proteomes" id="UP000318571">
    <property type="component" value="Chromosome 7"/>
</dbReference>
<dbReference type="AlphaFoldDB" id="A0A553P3Z5"/>
<keyword evidence="2" id="KW-1185">Reference proteome</keyword>
<dbReference type="InterPro" id="IPR010036">
    <property type="entry name" value="MDP_1_eu_arc"/>
</dbReference>
<dbReference type="STRING" id="6832.A0A553P3Z5"/>
<dbReference type="SFLD" id="SFLDG01131">
    <property type="entry name" value="C1.5.2:_MDP_Like"/>
    <property type="match status" value="1"/>
</dbReference>
<dbReference type="NCBIfam" id="TIGR01685">
    <property type="entry name" value="MDP-1"/>
    <property type="match status" value="1"/>
</dbReference>
<organism evidence="1 2">
    <name type="scientific">Tigriopus californicus</name>
    <name type="common">Marine copepod</name>
    <dbReference type="NCBI Taxonomy" id="6832"/>
    <lineage>
        <taxon>Eukaryota</taxon>
        <taxon>Metazoa</taxon>
        <taxon>Ecdysozoa</taxon>
        <taxon>Arthropoda</taxon>
        <taxon>Crustacea</taxon>
        <taxon>Multicrustacea</taxon>
        <taxon>Hexanauplia</taxon>
        <taxon>Copepoda</taxon>
        <taxon>Harpacticoida</taxon>
        <taxon>Harpacticidae</taxon>
        <taxon>Tigriopus</taxon>
    </lineage>
</organism>
<protein>
    <recommendedName>
        <fullName evidence="3">Magnesium-dependent phosphatase-1</fullName>
    </recommendedName>
</protein>
<dbReference type="SFLD" id="SFLDG01129">
    <property type="entry name" value="C1.5:_HAD__Beta-PGM__Phosphata"/>
    <property type="match status" value="1"/>
</dbReference>
<dbReference type="SFLD" id="SFLDS00003">
    <property type="entry name" value="Haloacid_Dehalogenase"/>
    <property type="match status" value="1"/>
</dbReference>
<dbReference type="OrthoDB" id="2865258at2759"/>
<dbReference type="PANTHER" id="PTHR17901">
    <property type="entry name" value="MAGNESIUM-DEPENDENT PHOSPHATASE 1 MDP1"/>
    <property type="match status" value="1"/>
</dbReference>
<dbReference type="EMBL" id="VCGU01000008">
    <property type="protein sequence ID" value="TRY72414.1"/>
    <property type="molecule type" value="Genomic_DNA"/>
</dbReference>
<comment type="caution">
    <text evidence="1">The sequence shown here is derived from an EMBL/GenBank/DDBJ whole genome shotgun (WGS) entry which is preliminary data.</text>
</comment>
<dbReference type="GO" id="GO:0003993">
    <property type="term" value="F:acid phosphatase activity"/>
    <property type="evidence" value="ECO:0007669"/>
    <property type="project" value="TreeGrafter"/>
</dbReference>
<dbReference type="Gene3D" id="3.40.50.1000">
    <property type="entry name" value="HAD superfamily/HAD-like"/>
    <property type="match status" value="1"/>
</dbReference>
<dbReference type="InterPro" id="IPR010033">
    <property type="entry name" value="HAD_SF_ppase_IIIC"/>
</dbReference>
<dbReference type="InterPro" id="IPR023214">
    <property type="entry name" value="HAD_sf"/>
</dbReference>
<dbReference type="SUPFAM" id="SSF56784">
    <property type="entry name" value="HAD-like"/>
    <property type="match status" value="1"/>
</dbReference>
<gene>
    <name evidence="1" type="ORF">TCAL_03961</name>
</gene>
<dbReference type="InterPro" id="IPR036412">
    <property type="entry name" value="HAD-like_sf"/>
</dbReference>
<dbReference type="PANTHER" id="PTHR17901:SF14">
    <property type="entry name" value="MAGNESIUM-DEPENDENT PHOSPHATASE 1"/>
    <property type="match status" value="1"/>
</dbReference>
<evidence type="ECO:0008006" key="3">
    <source>
        <dbReference type="Google" id="ProtNLM"/>
    </source>
</evidence>
<dbReference type="NCBIfam" id="TIGR01681">
    <property type="entry name" value="HAD-SF-IIIC"/>
    <property type="match status" value="1"/>
</dbReference>
<evidence type="ECO:0000313" key="1">
    <source>
        <dbReference type="EMBL" id="TRY72414.1"/>
    </source>
</evidence>
<sequence length="190" mass="21292">MANRLPSAMVFDLDGCVWDPEMYELWGSGGAPFTQQSNGDLLDRSKQRVVLMGDVRNIMKEFKLDPKWKGTTISIASRCDEPSWAAECIKKFQVGEGLTLDHVFDSNTREIYKGCKSGHLKTIARKTGFDLKDMMFFDNEYGNCQTVAKMGVTTVYTPNGVTREVFENGLSNFPTIDGTILGPKKRAGKW</sequence>
<reference evidence="1 2" key="1">
    <citation type="journal article" date="2018" name="Nat. Ecol. Evol.">
        <title>Genomic signatures of mitonuclear coevolution across populations of Tigriopus californicus.</title>
        <authorList>
            <person name="Barreto F.S."/>
            <person name="Watson E.T."/>
            <person name="Lima T.G."/>
            <person name="Willett C.S."/>
            <person name="Edmands S."/>
            <person name="Li W."/>
            <person name="Burton R.S."/>
        </authorList>
    </citation>
    <scope>NUCLEOTIDE SEQUENCE [LARGE SCALE GENOMIC DNA]</scope>
    <source>
        <strain evidence="1 2">San Diego</strain>
    </source>
</reference>
<evidence type="ECO:0000313" key="2">
    <source>
        <dbReference type="Proteomes" id="UP000318571"/>
    </source>
</evidence>
<accession>A0A553P3Z5</accession>
<proteinExistence type="predicted"/>
<name>A0A553P3Z5_TIGCA</name>
<dbReference type="OMA" id="MLFFDNQ"/>